<dbReference type="EMBL" id="JAVHNQ010000002">
    <property type="protein sequence ID" value="KAK6354595.1"/>
    <property type="molecule type" value="Genomic_DNA"/>
</dbReference>
<evidence type="ECO:0000313" key="4">
    <source>
        <dbReference type="Proteomes" id="UP001375240"/>
    </source>
</evidence>
<dbReference type="InterPro" id="IPR040030">
    <property type="entry name" value="Ribosomal_mL57"/>
</dbReference>
<evidence type="ECO:0000259" key="2">
    <source>
        <dbReference type="Pfam" id="PF14622"/>
    </source>
</evidence>
<dbReference type="GO" id="GO:0032543">
    <property type="term" value="P:mitochondrial translation"/>
    <property type="evidence" value="ECO:0007669"/>
    <property type="project" value="InterPro"/>
</dbReference>
<accession>A0AAV9V6C7</accession>
<dbReference type="GO" id="GO:0006396">
    <property type="term" value="P:RNA processing"/>
    <property type="evidence" value="ECO:0007669"/>
    <property type="project" value="InterPro"/>
</dbReference>
<organism evidence="3 4">
    <name type="scientific">Orbilia brochopaga</name>
    <dbReference type="NCBI Taxonomy" id="3140254"/>
    <lineage>
        <taxon>Eukaryota</taxon>
        <taxon>Fungi</taxon>
        <taxon>Dikarya</taxon>
        <taxon>Ascomycota</taxon>
        <taxon>Pezizomycotina</taxon>
        <taxon>Orbiliomycetes</taxon>
        <taxon>Orbiliales</taxon>
        <taxon>Orbiliaceae</taxon>
        <taxon>Orbilia</taxon>
    </lineage>
</organism>
<reference evidence="3 4" key="1">
    <citation type="submission" date="2019-10" db="EMBL/GenBank/DDBJ databases">
        <authorList>
            <person name="Palmer J.M."/>
        </authorList>
    </citation>
    <scope>NUCLEOTIDE SEQUENCE [LARGE SCALE GENOMIC DNA]</scope>
    <source>
        <strain evidence="3 4">TWF696</strain>
    </source>
</reference>
<dbReference type="GO" id="GO:0003735">
    <property type="term" value="F:structural constituent of ribosome"/>
    <property type="evidence" value="ECO:0007669"/>
    <property type="project" value="InterPro"/>
</dbReference>
<gene>
    <name evidence="3" type="ORF">TWF696_003737</name>
</gene>
<dbReference type="PANTHER" id="PTHR28160:SF1">
    <property type="entry name" value="LARGE RIBOSOMAL SUBUNIT PROTEIN ML57"/>
    <property type="match status" value="1"/>
</dbReference>
<dbReference type="PANTHER" id="PTHR28160">
    <property type="entry name" value="54S RIBOSOMAL PROTEIN L15, MITOCHONDRIAL"/>
    <property type="match status" value="1"/>
</dbReference>
<keyword evidence="4" id="KW-1185">Reference proteome</keyword>
<protein>
    <recommendedName>
        <fullName evidence="2">RNase III domain-containing protein</fullName>
    </recommendedName>
</protein>
<dbReference type="InterPro" id="IPR036389">
    <property type="entry name" value="RNase_III_sf"/>
</dbReference>
<dbReference type="GO" id="GO:0004525">
    <property type="term" value="F:ribonuclease III activity"/>
    <property type="evidence" value="ECO:0007669"/>
    <property type="project" value="InterPro"/>
</dbReference>
<name>A0AAV9V6C7_9PEZI</name>
<sequence length="307" mass="34006">MTSSRTCLRPLLSSRQTICARCISTLRRQSAPPTNHQRPSSRVLSSTPTRTLHTTSQMAIARPMQPILQQVQQQPVPPPMEAPPPGYRMNKITRPFVPVATHMRIPFKVNESADVLNEMYIKLLGPGGDEVLSEQVKWQCVTHKSFDHGLQPYNSKLIFYGRRVAYLHASLYMIHRPYNPAPPPPGSSAEASPIPIEELSNDPSLLLPVITRRNPVNKVNYMSLDNLLDSTNMFGIAKTCGMISCLRWKPRNPGNLIESGVAKVAQDAIHAIVGAVALQKGGDAARRVMEERILPGARVAEALREKS</sequence>
<dbReference type="Gene3D" id="1.10.1520.10">
    <property type="entry name" value="Ribonuclease III domain"/>
    <property type="match status" value="1"/>
</dbReference>
<comment type="caution">
    <text evidence="3">The sequence shown here is derived from an EMBL/GenBank/DDBJ whole genome shotgun (WGS) entry which is preliminary data.</text>
</comment>
<feature type="domain" description="RNase III" evidence="2">
    <location>
        <begin position="134"/>
        <end position="295"/>
    </location>
</feature>
<proteinExistence type="predicted"/>
<dbReference type="Proteomes" id="UP001375240">
    <property type="component" value="Unassembled WGS sequence"/>
</dbReference>
<feature type="region of interest" description="Disordered" evidence="1">
    <location>
        <begin position="28"/>
        <end position="50"/>
    </location>
</feature>
<dbReference type="InterPro" id="IPR000999">
    <property type="entry name" value="RNase_III_dom"/>
</dbReference>
<evidence type="ECO:0000313" key="3">
    <source>
        <dbReference type="EMBL" id="KAK6354595.1"/>
    </source>
</evidence>
<dbReference type="AlphaFoldDB" id="A0AAV9V6C7"/>
<dbReference type="GO" id="GO:0005762">
    <property type="term" value="C:mitochondrial large ribosomal subunit"/>
    <property type="evidence" value="ECO:0007669"/>
    <property type="project" value="InterPro"/>
</dbReference>
<dbReference type="Pfam" id="PF14622">
    <property type="entry name" value="Ribonucleas_3_3"/>
    <property type="match status" value="1"/>
</dbReference>
<evidence type="ECO:0000256" key="1">
    <source>
        <dbReference type="SAM" id="MobiDB-lite"/>
    </source>
</evidence>